<keyword evidence="6" id="KW-1185">Reference proteome</keyword>
<proteinExistence type="predicted"/>
<sequence>MVGAGPSGLCLAAELALAKVDCVVLERQPRRAAETRAMVLHSRTLEYFDMRGSVRGFVDEGFRYDRYPIGSPRADVDLTRLPSRHACALAVPQFRTEAFLEARALSAGVPVAYGAEVSDIVPSAGCAVVAVKHGVNVRHITADYVVGCDGAHSTVRQRAGIAFPGTRYSSYVLSADVFLTSPPRPGPWASFSRVGMIILLPAGGDMWRVIVYDYRDRSDRPGDSLTQDVVRSLMRRICGTDFGWRGAERFSRYRCERHQVEEYRRGRVLLAGDAAHIHPPTGGKGLNTGIADAMNLGWKLGRVLKTSAPDGLLDSYQEERGADATRVLRFTDVLLRFNTARGLAWRGLRRLALEAVLPARPAQRFLADALSGLGTTYRRPRERPPTGDRIPDMEVWDGSGSTRLFKTLRSGKFVLLSCRDRPSRLLPDPSATSSVIMVRSEQAGSMAGTEVLVRPDGYIAWSGRAPNPSLTAAMARWGAETPMSTRERGSR</sequence>
<feature type="domain" description="FAD-binding" evidence="4">
    <location>
        <begin position="2"/>
        <end position="331"/>
    </location>
</feature>
<dbReference type="Proteomes" id="UP001223144">
    <property type="component" value="Unassembled WGS sequence"/>
</dbReference>
<dbReference type="PRINTS" id="PR00420">
    <property type="entry name" value="RNGMNOXGNASE"/>
</dbReference>
<evidence type="ECO:0000313" key="6">
    <source>
        <dbReference type="Proteomes" id="UP001223144"/>
    </source>
</evidence>
<accession>A0ABT6HPI6</accession>
<name>A0ABT6HPI6_9ACTN</name>
<dbReference type="EMBL" id="JARWBG010000019">
    <property type="protein sequence ID" value="MDH2390606.1"/>
    <property type="molecule type" value="Genomic_DNA"/>
</dbReference>
<dbReference type="PANTHER" id="PTHR43004:SF19">
    <property type="entry name" value="BINDING MONOOXYGENASE, PUTATIVE (JCVI)-RELATED"/>
    <property type="match status" value="1"/>
</dbReference>
<dbReference type="Gene3D" id="3.50.50.60">
    <property type="entry name" value="FAD/NAD(P)-binding domain"/>
    <property type="match status" value="1"/>
</dbReference>
<keyword evidence="5" id="KW-0560">Oxidoreductase</keyword>
<keyword evidence="5" id="KW-0503">Monooxygenase</keyword>
<comment type="caution">
    <text evidence="5">The sequence shown here is derived from an EMBL/GenBank/DDBJ whole genome shotgun (WGS) entry which is preliminary data.</text>
</comment>
<evidence type="ECO:0000256" key="3">
    <source>
        <dbReference type="ARBA" id="ARBA00022827"/>
    </source>
</evidence>
<dbReference type="GO" id="GO:0004497">
    <property type="term" value="F:monooxygenase activity"/>
    <property type="evidence" value="ECO:0007669"/>
    <property type="project" value="UniProtKB-KW"/>
</dbReference>
<evidence type="ECO:0000256" key="1">
    <source>
        <dbReference type="ARBA" id="ARBA00001974"/>
    </source>
</evidence>
<protein>
    <submittedName>
        <fullName evidence="5">FAD-dependent monooxygenase</fullName>
    </submittedName>
</protein>
<dbReference type="InterPro" id="IPR050641">
    <property type="entry name" value="RIFMO-like"/>
</dbReference>
<keyword evidence="3" id="KW-0274">FAD</keyword>
<evidence type="ECO:0000313" key="5">
    <source>
        <dbReference type="EMBL" id="MDH2390606.1"/>
    </source>
</evidence>
<reference evidence="5 6" key="1">
    <citation type="submission" date="2023-04" db="EMBL/GenBank/DDBJ databases">
        <title>Streptomyces chengmaiensis sp. nov. isolated from the stem of mangrove plant in Hainan.</title>
        <authorList>
            <person name="Huang X."/>
            <person name="Zhou S."/>
            <person name="Chu X."/>
            <person name="Xie Y."/>
            <person name="Lin Y."/>
        </authorList>
    </citation>
    <scope>NUCLEOTIDE SEQUENCE [LARGE SCALE GENOMIC DNA]</scope>
    <source>
        <strain evidence="5 6">HNM0663</strain>
    </source>
</reference>
<dbReference type="Pfam" id="PF01494">
    <property type="entry name" value="FAD_binding_3"/>
    <property type="match status" value="1"/>
</dbReference>
<organism evidence="5 6">
    <name type="scientific">Streptomyces chengmaiensis</name>
    <dbReference type="NCBI Taxonomy" id="3040919"/>
    <lineage>
        <taxon>Bacteria</taxon>
        <taxon>Bacillati</taxon>
        <taxon>Actinomycetota</taxon>
        <taxon>Actinomycetes</taxon>
        <taxon>Kitasatosporales</taxon>
        <taxon>Streptomycetaceae</taxon>
        <taxon>Streptomyces</taxon>
    </lineage>
</organism>
<dbReference type="SUPFAM" id="SSF51905">
    <property type="entry name" value="FAD/NAD(P)-binding domain"/>
    <property type="match status" value="1"/>
</dbReference>
<comment type="cofactor">
    <cofactor evidence="1">
        <name>FAD</name>
        <dbReference type="ChEBI" id="CHEBI:57692"/>
    </cofactor>
</comment>
<gene>
    <name evidence="5" type="ORF">QCN29_17770</name>
</gene>
<dbReference type="Gene3D" id="3.30.70.2450">
    <property type="match status" value="1"/>
</dbReference>
<dbReference type="PANTHER" id="PTHR43004">
    <property type="entry name" value="TRK SYSTEM POTASSIUM UPTAKE PROTEIN"/>
    <property type="match status" value="1"/>
</dbReference>
<evidence type="ECO:0000259" key="4">
    <source>
        <dbReference type="Pfam" id="PF01494"/>
    </source>
</evidence>
<dbReference type="Gene3D" id="3.40.30.120">
    <property type="match status" value="1"/>
</dbReference>
<keyword evidence="2" id="KW-0285">Flavoprotein</keyword>
<dbReference type="Pfam" id="PF21274">
    <property type="entry name" value="Rng_hyd_C"/>
    <property type="match status" value="1"/>
</dbReference>
<dbReference type="InterPro" id="IPR002938">
    <property type="entry name" value="FAD-bd"/>
</dbReference>
<evidence type="ECO:0000256" key="2">
    <source>
        <dbReference type="ARBA" id="ARBA00022630"/>
    </source>
</evidence>
<dbReference type="InterPro" id="IPR036188">
    <property type="entry name" value="FAD/NAD-bd_sf"/>
</dbReference>